<feature type="compositionally biased region" description="Acidic residues" evidence="12">
    <location>
        <begin position="483"/>
        <end position="496"/>
    </location>
</feature>
<dbReference type="Gene3D" id="3.40.50.300">
    <property type="entry name" value="P-loop containing nucleotide triphosphate hydrolases"/>
    <property type="match status" value="1"/>
</dbReference>
<evidence type="ECO:0000256" key="6">
    <source>
        <dbReference type="ARBA" id="ARBA00022741"/>
    </source>
</evidence>
<evidence type="ECO:0000256" key="2">
    <source>
        <dbReference type="ARBA" id="ARBA00022679"/>
    </source>
</evidence>
<comment type="similarity">
    <text evidence="1 11">Belongs to the DnaX/STICHEL family.</text>
</comment>
<gene>
    <name evidence="11" type="primary">dnaX</name>
    <name evidence="14" type="ORF">EAY64_03690</name>
</gene>
<dbReference type="Pfam" id="PF13177">
    <property type="entry name" value="DNA_pol3_delta2"/>
    <property type="match status" value="1"/>
</dbReference>
<evidence type="ECO:0000256" key="9">
    <source>
        <dbReference type="ARBA" id="ARBA00022932"/>
    </source>
</evidence>
<dbReference type="InterPro" id="IPR012763">
    <property type="entry name" value="DNA_pol_III_sug/sutau_N"/>
</dbReference>
<comment type="caution">
    <text evidence="14">The sequence shown here is derived from an EMBL/GenBank/DDBJ whole genome shotgun (WGS) entry which is preliminary data.</text>
</comment>
<keyword evidence="6 11" id="KW-0547">Nucleotide-binding</keyword>
<dbReference type="Gene3D" id="1.10.8.60">
    <property type="match status" value="1"/>
</dbReference>
<comment type="catalytic activity">
    <reaction evidence="10 11">
        <text>DNA(n) + a 2'-deoxyribonucleoside 5'-triphosphate = DNA(n+1) + diphosphate</text>
        <dbReference type="Rhea" id="RHEA:22508"/>
        <dbReference type="Rhea" id="RHEA-COMP:17339"/>
        <dbReference type="Rhea" id="RHEA-COMP:17340"/>
        <dbReference type="ChEBI" id="CHEBI:33019"/>
        <dbReference type="ChEBI" id="CHEBI:61560"/>
        <dbReference type="ChEBI" id="CHEBI:173112"/>
        <dbReference type="EC" id="2.7.7.7"/>
    </reaction>
</comment>
<keyword evidence="7" id="KW-0862">Zinc</keyword>
<dbReference type="GO" id="GO:0006261">
    <property type="term" value="P:DNA-templated DNA replication"/>
    <property type="evidence" value="ECO:0007669"/>
    <property type="project" value="TreeGrafter"/>
</dbReference>
<dbReference type="EC" id="2.7.7.7" evidence="11"/>
<evidence type="ECO:0000256" key="4">
    <source>
        <dbReference type="ARBA" id="ARBA00022705"/>
    </source>
</evidence>
<evidence type="ECO:0000313" key="15">
    <source>
        <dbReference type="Proteomes" id="UP000274139"/>
    </source>
</evidence>
<dbReference type="InterPro" id="IPR008921">
    <property type="entry name" value="DNA_pol3_clamp-load_cplx_C"/>
</dbReference>
<feature type="region of interest" description="Disordered" evidence="12">
    <location>
        <begin position="478"/>
        <end position="507"/>
    </location>
</feature>
<dbReference type="Pfam" id="PF12169">
    <property type="entry name" value="DNA_pol3_gamma3"/>
    <property type="match status" value="1"/>
</dbReference>
<dbReference type="Pfam" id="PF22608">
    <property type="entry name" value="DNAX_ATPase_lid"/>
    <property type="match status" value="1"/>
</dbReference>
<organism evidence="14 15">
    <name type="scientific">Aquitalea palustris</name>
    <dbReference type="NCBI Taxonomy" id="2480983"/>
    <lineage>
        <taxon>Bacteria</taxon>
        <taxon>Pseudomonadati</taxon>
        <taxon>Pseudomonadota</taxon>
        <taxon>Betaproteobacteria</taxon>
        <taxon>Neisseriales</taxon>
        <taxon>Chromobacteriaceae</taxon>
        <taxon>Aquitalea</taxon>
    </lineage>
</organism>
<dbReference type="CDD" id="cd18137">
    <property type="entry name" value="HLD_clamp_pol_III_gamma_tau"/>
    <property type="match status" value="1"/>
</dbReference>
<dbReference type="InterPro" id="IPR045085">
    <property type="entry name" value="HLD_clamp_pol_III_gamma_tau"/>
</dbReference>
<proteinExistence type="inferred from homology"/>
<dbReference type="SUPFAM" id="SSF52540">
    <property type="entry name" value="P-loop containing nucleoside triphosphate hydrolases"/>
    <property type="match status" value="1"/>
</dbReference>
<dbReference type="GO" id="GO:0003887">
    <property type="term" value="F:DNA-directed DNA polymerase activity"/>
    <property type="evidence" value="ECO:0007669"/>
    <property type="project" value="UniProtKB-KW"/>
</dbReference>
<dbReference type="PANTHER" id="PTHR11669">
    <property type="entry name" value="REPLICATION FACTOR C / DNA POLYMERASE III GAMMA-TAU SUBUNIT"/>
    <property type="match status" value="1"/>
</dbReference>
<dbReference type="InterPro" id="IPR050238">
    <property type="entry name" value="DNA_Rep/Repair_Clamp_Loader"/>
</dbReference>
<dbReference type="Gene3D" id="3.30.300.150">
    <property type="entry name" value="DNA polymerase III, tau subunit, domain V"/>
    <property type="match status" value="1"/>
</dbReference>
<keyword evidence="3 11" id="KW-0548">Nucleotidyltransferase</keyword>
<dbReference type="NCBIfam" id="NF004046">
    <property type="entry name" value="PRK05563.1"/>
    <property type="match status" value="1"/>
</dbReference>
<accession>A0A454JM29</accession>
<feature type="domain" description="AAA+ ATPase" evidence="13">
    <location>
        <begin position="37"/>
        <end position="179"/>
    </location>
</feature>
<evidence type="ECO:0000256" key="12">
    <source>
        <dbReference type="SAM" id="MobiDB-lite"/>
    </source>
</evidence>
<comment type="subunit">
    <text evidence="11">DNA polymerase III contains a core (composed of alpha, epsilon and theta chains) that associates with a tau subunit. This core dimerizes to form the POLIII' complex. PolIII' associates with the gamma complex (composed of gamma, delta, delta', psi and chi chains) and with the beta chain to form the complete DNA polymerase III complex.</text>
</comment>
<dbReference type="InterPro" id="IPR038249">
    <property type="entry name" value="PolIII_tau_V_sf"/>
</dbReference>
<reference evidence="14 15" key="1">
    <citation type="submission" date="2018-10" db="EMBL/GenBank/DDBJ databases">
        <title>Draft genome sequence of Aquitalea MWU14-2217 isolated from a wild cranberry bog in Provincetown, Massachusetts.</title>
        <authorList>
            <person name="Ebadzadsahrai G."/>
            <person name="Soby S."/>
        </authorList>
    </citation>
    <scope>NUCLEOTIDE SEQUENCE [LARGE SCALE GENOMIC DNA]</scope>
    <source>
        <strain evidence="14 15">MWU14-2217</strain>
    </source>
</reference>
<feature type="region of interest" description="Disordered" evidence="12">
    <location>
        <begin position="365"/>
        <end position="394"/>
    </location>
</feature>
<dbReference type="GO" id="GO:0005524">
    <property type="term" value="F:ATP binding"/>
    <property type="evidence" value="ECO:0007669"/>
    <property type="project" value="UniProtKB-KW"/>
</dbReference>
<dbReference type="CDD" id="cd00009">
    <property type="entry name" value="AAA"/>
    <property type="match status" value="1"/>
</dbReference>
<keyword evidence="8 11" id="KW-0067">ATP-binding</keyword>
<dbReference type="GO" id="GO:0003677">
    <property type="term" value="F:DNA binding"/>
    <property type="evidence" value="ECO:0007669"/>
    <property type="project" value="InterPro"/>
</dbReference>
<dbReference type="FunFam" id="1.10.8.60:FF:000013">
    <property type="entry name" value="DNA polymerase III subunit gamma/tau"/>
    <property type="match status" value="1"/>
</dbReference>
<keyword evidence="9 11" id="KW-0239">DNA-directed DNA polymerase</keyword>
<dbReference type="GO" id="GO:0046872">
    <property type="term" value="F:metal ion binding"/>
    <property type="evidence" value="ECO:0007669"/>
    <property type="project" value="UniProtKB-KW"/>
</dbReference>
<feature type="compositionally biased region" description="Low complexity" evidence="12">
    <location>
        <begin position="367"/>
        <end position="389"/>
    </location>
</feature>
<dbReference type="PANTHER" id="PTHR11669:SF0">
    <property type="entry name" value="PROTEIN STICHEL-LIKE 2"/>
    <property type="match status" value="1"/>
</dbReference>
<evidence type="ECO:0000256" key="11">
    <source>
        <dbReference type="RuleBase" id="RU364063"/>
    </source>
</evidence>
<dbReference type="OrthoDB" id="9810148at2"/>
<keyword evidence="2 11" id="KW-0808">Transferase</keyword>
<evidence type="ECO:0000256" key="10">
    <source>
        <dbReference type="ARBA" id="ARBA00049244"/>
    </source>
</evidence>
<dbReference type="GO" id="GO:0009360">
    <property type="term" value="C:DNA polymerase III complex"/>
    <property type="evidence" value="ECO:0007669"/>
    <property type="project" value="InterPro"/>
</dbReference>
<dbReference type="Pfam" id="PF12170">
    <property type="entry name" value="DNA_pol3_tau_5"/>
    <property type="match status" value="1"/>
</dbReference>
<feature type="region of interest" description="Disordered" evidence="12">
    <location>
        <begin position="408"/>
        <end position="444"/>
    </location>
</feature>
<evidence type="ECO:0000256" key="1">
    <source>
        <dbReference type="ARBA" id="ARBA00006360"/>
    </source>
</evidence>
<dbReference type="InterPro" id="IPR022754">
    <property type="entry name" value="DNA_pol_III_gamma-3"/>
</dbReference>
<dbReference type="Proteomes" id="UP000274139">
    <property type="component" value="Unassembled WGS sequence"/>
</dbReference>
<sequence length="658" mass="70262">MSYQVLARKWRPKRFADLVGQEHVVRALSNALNEERLHHAYLLTGTRGVGKTTIARILAKSLNCETGTTAEPCGECSACRQIDAGRFVDLLEIDAASNTGIDNIREVLENAQYAPTSGRFKVYIIDEVHMLSKSAFNAMLKTLEEPPAHVKFILATTDPQKVPVTVLSRCLQFSLRNMTPQQVAGHLAHVLEVEQQSFEPAALALLGRAAAGSMRDALSLLDQAIAYGMGEVREEGVRAMLGAVDRRYLFVLLDALAAADGPRLMAEAEQLAQRGIGFDSVLAEMAVLLQQLAMAQTVPAAIADDEPEREALFALASLIAPQDVQLYYQIAIHGRKDLALAPDEHAGFNMTLLRMLAFHPAHAQPDSVAAPRSNTAAAATRPAPVAMPAQPDAGVDGSAAARALLAGLGNRKPASRPAAQEPGTAADAEPEPAAPAPLAAPAPAQPVTPAVSAVSAVAVAPAEPVVTAPAPAVIAQAAPSVAADDDERDDEDETELDNTAPWDETEAEEAMPAYAMAEESTAVDAAPYQFDGDWGGLVTQLGTRLGASRMLAHNAVLKGWSQSRLELAVPDSFRHMATRDYQEKLKTALAEQFGHTVELVVTIEELGLETPAMQGARHRQEQLAQARICLENDPVIQQLVRDMGATLIAETIQPVQEL</sequence>
<name>A0A454JM29_9NEIS</name>
<dbReference type="SMART" id="SM00382">
    <property type="entry name" value="AAA"/>
    <property type="match status" value="1"/>
</dbReference>
<evidence type="ECO:0000256" key="3">
    <source>
        <dbReference type="ARBA" id="ARBA00022695"/>
    </source>
</evidence>
<keyword evidence="4 11" id="KW-0235">DNA replication</keyword>
<dbReference type="AlphaFoldDB" id="A0A454JM29"/>
<keyword evidence="15" id="KW-1185">Reference proteome</keyword>
<feature type="compositionally biased region" description="Pro residues" evidence="12">
    <location>
        <begin position="432"/>
        <end position="444"/>
    </location>
</feature>
<dbReference type="NCBIfam" id="TIGR02397">
    <property type="entry name" value="dnaX_nterm"/>
    <property type="match status" value="1"/>
</dbReference>
<evidence type="ECO:0000313" key="14">
    <source>
        <dbReference type="EMBL" id="RMD00985.1"/>
    </source>
</evidence>
<dbReference type="Gene3D" id="1.20.272.10">
    <property type="match status" value="1"/>
</dbReference>
<evidence type="ECO:0000256" key="5">
    <source>
        <dbReference type="ARBA" id="ARBA00022723"/>
    </source>
</evidence>
<dbReference type="InterPro" id="IPR003593">
    <property type="entry name" value="AAA+_ATPase"/>
</dbReference>
<dbReference type="FunFam" id="1.20.272.10:FF:000003">
    <property type="entry name" value="DNA polymerase III subunit gamma/tau"/>
    <property type="match status" value="1"/>
</dbReference>
<comment type="function">
    <text evidence="11">DNA polymerase III is a complex, multichain enzyme responsible for most of the replicative synthesis in bacteria. This DNA polymerase also exhibits 3' to 5' exonuclease activity.</text>
</comment>
<dbReference type="InterPro" id="IPR021029">
    <property type="entry name" value="DNA_pol_III_tau_dom-5"/>
</dbReference>
<evidence type="ECO:0000256" key="8">
    <source>
        <dbReference type="ARBA" id="ARBA00022840"/>
    </source>
</evidence>
<dbReference type="EMBL" id="RFAR01000011">
    <property type="protein sequence ID" value="RMD00985.1"/>
    <property type="molecule type" value="Genomic_DNA"/>
</dbReference>
<dbReference type="InterPro" id="IPR027417">
    <property type="entry name" value="P-loop_NTPase"/>
</dbReference>
<dbReference type="SUPFAM" id="SSF48019">
    <property type="entry name" value="post-AAA+ oligomerization domain-like"/>
    <property type="match status" value="1"/>
</dbReference>
<evidence type="ECO:0000256" key="7">
    <source>
        <dbReference type="ARBA" id="ARBA00022833"/>
    </source>
</evidence>
<dbReference type="FunFam" id="3.40.50.300:FF:000014">
    <property type="entry name" value="DNA polymerase III subunit gamma/tau"/>
    <property type="match status" value="1"/>
</dbReference>
<evidence type="ECO:0000259" key="13">
    <source>
        <dbReference type="SMART" id="SM00382"/>
    </source>
</evidence>
<protein>
    <recommendedName>
        <fullName evidence="11">DNA polymerase III subunit gamma/tau</fullName>
        <ecNumber evidence="11">2.7.7.7</ecNumber>
    </recommendedName>
</protein>
<dbReference type="NCBIfam" id="NF005942">
    <property type="entry name" value="PRK07994.1"/>
    <property type="match status" value="1"/>
</dbReference>
<keyword evidence="5" id="KW-0479">Metal-binding</keyword>
<dbReference type="RefSeq" id="WP_103523443.1">
    <property type="nucleotide sequence ID" value="NZ_JAIZDC010000002.1"/>
</dbReference>